<dbReference type="AlphaFoldDB" id="A0A6A6TBE6"/>
<reference evidence="2" key="1">
    <citation type="journal article" date="2020" name="Stud. Mycol.">
        <title>101 Dothideomycetes genomes: a test case for predicting lifestyles and emergence of pathogens.</title>
        <authorList>
            <person name="Haridas S."/>
            <person name="Albert R."/>
            <person name="Binder M."/>
            <person name="Bloem J."/>
            <person name="Labutti K."/>
            <person name="Salamov A."/>
            <person name="Andreopoulos B."/>
            <person name="Baker S."/>
            <person name="Barry K."/>
            <person name="Bills G."/>
            <person name="Bluhm B."/>
            <person name="Cannon C."/>
            <person name="Castanera R."/>
            <person name="Culley D."/>
            <person name="Daum C."/>
            <person name="Ezra D."/>
            <person name="Gonzalez J."/>
            <person name="Henrissat B."/>
            <person name="Kuo A."/>
            <person name="Liang C."/>
            <person name="Lipzen A."/>
            <person name="Lutzoni F."/>
            <person name="Magnuson J."/>
            <person name="Mondo S."/>
            <person name="Nolan M."/>
            <person name="Ohm R."/>
            <person name="Pangilinan J."/>
            <person name="Park H.-J."/>
            <person name="Ramirez L."/>
            <person name="Alfaro M."/>
            <person name="Sun H."/>
            <person name="Tritt A."/>
            <person name="Yoshinaga Y."/>
            <person name="Zwiers L.-H."/>
            <person name="Turgeon B."/>
            <person name="Goodwin S."/>
            <person name="Spatafora J."/>
            <person name="Crous P."/>
            <person name="Grigoriev I."/>
        </authorList>
    </citation>
    <scope>NUCLEOTIDE SEQUENCE</scope>
    <source>
        <strain evidence="2">CBS 122681</strain>
    </source>
</reference>
<evidence type="ECO:0000256" key="1">
    <source>
        <dbReference type="SAM" id="Phobius"/>
    </source>
</evidence>
<keyword evidence="3" id="KW-1185">Reference proteome</keyword>
<dbReference type="InterPro" id="IPR029052">
    <property type="entry name" value="Metallo-depent_PP-like"/>
</dbReference>
<gene>
    <name evidence="2" type="ORF">K491DRAFT_691349</name>
</gene>
<evidence type="ECO:0000313" key="3">
    <source>
        <dbReference type="Proteomes" id="UP000799324"/>
    </source>
</evidence>
<dbReference type="EMBL" id="MU004328">
    <property type="protein sequence ID" value="KAF2657146.1"/>
    <property type="molecule type" value="Genomic_DNA"/>
</dbReference>
<name>A0A6A6TBE6_9PLEO</name>
<keyword evidence="1" id="KW-0812">Transmembrane</keyword>
<keyword evidence="1" id="KW-1133">Transmembrane helix</keyword>
<feature type="transmembrane region" description="Helical" evidence="1">
    <location>
        <begin position="166"/>
        <end position="188"/>
    </location>
</feature>
<accession>A0A6A6TBE6</accession>
<organism evidence="2 3">
    <name type="scientific">Lophiostoma macrostomum CBS 122681</name>
    <dbReference type="NCBI Taxonomy" id="1314788"/>
    <lineage>
        <taxon>Eukaryota</taxon>
        <taxon>Fungi</taxon>
        <taxon>Dikarya</taxon>
        <taxon>Ascomycota</taxon>
        <taxon>Pezizomycotina</taxon>
        <taxon>Dothideomycetes</taxon>
        <taxon>Pleosporomycetidae</taxon>
        <taxon>Pleosporales</taxon>
        <taxon>Lophiostomataceae</taxon>
        <taxon>Lophiostoma</taxon>
    </lineage>
</organism>
<dbReference type="Proteomes" id="UP000799324">
    <property type="component" value="Unassembled WGS sequence"/>
</dbReference>
<evidence type="ECO:0000313" key="2">
    <source>
        <dbReference type="EMBL" id="KAF2657146.1"/>
    </source>
</evidence>
<proteinExistence type="predicted"/>
<protein>
    <submittedName>
        <fullName evidence="2">Uncharacterized protein</fullName>
    </submittedName>
</protein>
<dbReference type="Gene3D" id="3.60.21.10">
    <property type="match status" value="1"/>
</dbReference>
<keyword evidence="1" id="KW-0472">Membrane</keyword>
<sequence>MYRRAVIFGSPWTPTRRFPGVRQLSWQYSHHDSPTFWNDKTFTPEIMEKYPLSILLTSCPPRYHLDGDSIDPHHGNFSLLRELWRTTPTLHVFNNVPNAAGQTTLYWNRAQQAYEDAWYGTEWQDFYSREAALDKDIDQVVQEGSKARLRLKMLVEKDIRDTLRELFSLGAWKDLFLVLIFGLLGLFTHRIGKLRGEKKTQLVNASVRFDQEGEVEGTIQVVQV</sequence>